<comment type="catalytic activity">
    <reaction evidence="1">
        <text>ATP + protein L-histidine = ADP + protein N-phospho-L-histidine.</text>
        <dbReference type="EC" id="2.7.13.3"/>
    </reaction>
</comment>
<protein>
    <recommendedName>
        <fullName evidence="2">histidine kinase</fullName>
        <ecNumber evidence="2">2.7.13.3</ecNumber>
    </recommendedName>
</protein>
<keyword evidence="5" id="KW-0547">Nucleotide-binding</keyword>
<dbReference type="Proteomes" id="UP000030832">
    <property type="component" value="Unassembled WGS sequence"/>
</dbReference>
<dbReference type="Gene3D" id="1.20.5.1930">
    <property type="match status" value="1"/>
</dbReference>
<proteinExistence type="predicted"/>
<feature type="domain" description="Signal transduction histidine kinase subgroup 3 dimerisation and phosphoacceptor" evidence="10">
    <location>
        <begin position="176"/>
        <end position="241"/>
    </location>
</feature>
<evidence type="ECO:0000313" key="12">
    <source>
        <dbReference type="Proteomes" id="UP000030832"/>
    </source>
</evidence>
<keyword evidence="9" id="KW-0472">Membrane</keyword>
<keyword evidence="6 11" id="KW-0418">Kinase</keyword>
<reference evidence="11 12" key="1">
    <citation type="submission" date="2014-09" db="EMBL/GenBank/DDBJ databases">
        <title>Genome sequencing and annotation of Bacillus Okhensis strain Kh10-101T.</title>
        <authorList>
            <person name="Prakash J.S."/>
        </authorList>
    </citation>
    <scope>NUCLEOTIDE SEQUENCE [LARGE SCALE GENOMIC DNA]</scope>
    <source>
        <strain evidence="12">Kh10-101T</strain>
    </source>
</reference>
<keyword evidence="7" id="KW-0067">ATP-binding</keyword>
<keyword evidence="9" id="KW-1133">Transmembrane helix</keyword>
<evidence type="ECO:0000256" key="9">
    <source>
        <dbReference type="SAM" id="Phobius"/>
    </source>
</evidence>
<sequence>MRNKRENWSSETATILWRFVGLLLLCLLWLQSDGGKAGVILLLFIAIMTLARWRFQLTGWTVFLDQAVCFMFIMYSPLASFALAMPLFEGMYKRKIWLALPILIFVLLYSETSLLLVAVLIQAGLSGAILGGWANERKLYQQEADHQRRDRYELENLKEELLLANVQGARLAELAERNRIAQQLHDDVGHELTASVLALQAFEQLWEEDDPLAKEMFSQAQQRLSNSAVYLRETVHNLKPVKELGIEGMQEISDQFTLCPISFQVFGDTSKVDAHLWSILYPCLKESLTNIIRHANPTKVLISLDIGPHILRLSVHNDGAPSMGGSRQEVGMGLRNLRYRAKAVGGSISTDTSNGFLLICVLPLEKNHV</sequence>
<dbReference type="GO" id="GO:0046983">
    <property type="term" value="F:protein dimerization activity"/>
    <property type="evidence" value="ECO:0007669"/>
    <property type="project" value="InterPro"/>
</dbReference>
<dbReference type="AlphaFoldDB" id="A0A0B0IDM3"/>
<dbReference type="OrthoDB" id="199946at2"/>
<evidence type="ECO:0000259" key="10">
    <source>
        <dbReference type="Pfam" id="PF07730"/>
    </source>
</evidence>
<feature type="transmembrane region" description="Helical" evidence="9">
    <location>
        <begin position="62"/>
        <end position="84"/>
    </location>
</feature>
<name>A0A0B0IDM3_9BACI</name>
<evidence type="ECO:0000313" key="11">
    <source>
        <dbReference type="EMBL" id="KHF39355.1"/>
    </source>
</evidence>
<keyword evidence="3" id="KW-0597">Phosphoprotein</keyword>
<organism evidence="11 12">
    <name type="scientific">Halalkalibacter okhensis</name>
    <dbReference type="NCBI Taxonomy" id="333138"/>
    <lineage>
        <taxon>Bacteria</taxon>
        <taxon>Bacillati</taxon>
        <taxon>Bacillota</taxon>
        <taxon>Bacilli</taxon>
        <taxon>Bacillales</taxon>
        <taxon>Bacillaceae</taxon>
        <taxon>Halalkalibacter</taxon>
    </lineage>
</organism>
<dbReference type="GO" id="GO:0016020">
    <property type="term" value="C:membrane"/>
    <property type="evidence" value="ECO:0007669"/>
    <property type="project" value="InterPro"/>
</dbReference>
<comment type="caution">
    <text evidence="11">The sequence shown here is derived from an EMBL/GenBank/DDBJ whole genome shotgun (WGS) entry which is preliminary data.</text>
</comment>
<dbReference type="SUPFAM" id="SSF55874">
    <property type="entry name" value="ATPase domain of HSP90 chaperone/DNA topoisomerase II/histidine kinase"/>
    <property type="match status" value="1"/>
</dbReference>
<dbReference type="EMBL" id="JRJU01000020">
    <property type="protein sequence ID" value="KHF39355.1"/>
    <property type="molecule type" value="Genomic_DNA"/>
</dbReference>
<evidence type="ECO:0000256" key="8">
    <source>
        <dbReference type="ARBA" id="ARBA00023012"/>
    </source>
</evidence>
<dbReference type="GO" id="GO:0000155">
    <property type="term" value="F:phosphorelay sensor kinase activity"/>
    <property type="evidence" value="ECO:0007669"/>
    <property type="project" value="InterPro"/>
</dbReference>
<dbReference type="GO" id="GO:0005524">
    <property type="term" value="F:ATP binding"/>
    <property type="evidence" value="ECO:0007669"/>
    <property type="project" value="UniProtKB-KW"/>
</dbReference>
<gene>
    <name evidence="11" type="ORF">LQ50_15815</name>
</gene>
<dbReference type="InterPro" id="IPR036890">
    <property type="entry name" value="HATPase_C_sf"/>
</dbReference>
<dbReference type="Pfam" id="PF07730">
    <property type="entry name" value="HisKA_3"/>
    <property type="match status" value="1"/>
</dbReference>
<evidence type="ECO:0000256" key="3">
    <source>
        <dbReference type="ARBA" id="ARBA00022553"/>
    </source>
</evidence>
<dbReference type="PANTHER" id="PTHR24421:SF10">
    <property type="entry name" value="NITRATE_NITRITE SENSOR PROTEIN NARQ"/>
    <property type="match status" value="1"/>
</dbReference>
<keyword evidence="8" id="KW-0902">Two-component regulatory system</keyword>
<dbReference type="CDD" id="cd16917">
    <property type="entry name" value="HATPase_UhpB-NarQ-NarX-like"/>
    <property type="match status" value="1"/>
</dbReference>
<accession>A0A0B0IDM3</accession>
<dbReference type="Gene3D" id="3.30.565.10">
    <property type="entry name" value="Histidine kinase-like ATPase, C-terminal domain"/>
    <property type="match status" value="1"/>
</dbReference>
<dbReference type="InterPro" id="IPR050482">
    <property type="entry name" value="Sensor_HK_TwoCompSys"/>
</dbReference>
<feature type="transmembrane region" description="Helical" evidence="9">
    <location>
        <begin position="96"/>
        <end position="121"/>
    </location>
</feature>
<evidence type="ECO:0000256" key="4">
    <source>
        <dbReference type="ARBA" id="ARBA00022679"/>
    </source>
</evidence>
<dbReference type="InterPro" id="IPR011712">
    <property type="entry name" value="Sig_transdc_His_kin_sub3_dim/P"/>
</dbReference>
<feature type="transmembrane region" description="Helical" evidence="9">
    <location>
        <begin position="12"/>
        <end position="31"/>
    </location>
</feature>
<keyword evidence="4" id="KW-0808">Transferase</keyword>
<evidence type="ECO:0000256" key="2">
    <source>
        <dbReference type="ARBA" id="ARBA00012438"/>
    </source>
</evidence>
<dbReference type="eggNOG" id="COG4585">
    <property type="taxonomic scope" value="Bacteria"/>
</dbReference>
<evidence type="ECO:0000256" key="6">
    <source>
        <dbReference type="ARBA" id="ARBA00022777"/>
    </source>
</evidence>
<evidence type="ECO:0000256" key="5">
    <source>
        <dbReference type="ARBA" id="ARBA00022741"/>
    </source>
</evidence>
<dbReference type="PANTHER" id="PTHR24421">
    <property type="entry name" value="NITRATE/NITRITE SENSOR PROTEIN NARX-RELATED"/>
    <property type="match status" value="1"/>
</dbReference>
<dbReference type="RefSeq" id="WP_034630723.1">
    <property type="nucleotide sequence ID" value="NZ_JRJU01000020.1"/>
</dbReference>
<dbReference type="EC" id="2.7.13.3" evidence="2"/>
<keyword evidence="12" id="KW-1185">Reference proteome</keyword>
<keyword evidence="9" id="KW-0812">Transmembrane</keyword>
<evidence type="ECO:0000256" key="1">
    <source>
        <dbReference type="ARBA" id="ARBA00000085"/>
    </source>
</evidence>
<dbReference type="STRING" id="333138.LQ50_15815"/>
<feature type="transmembrane region" description="Helical" evidence="9">
    <location>
        <begin position="37"/>
        <end position="55"/>
    </location>
</feature>
<evidence type="ECO:0000256" key="7">
    <source>
        <dbReference type="ARBA" id="ARBA00022840"/>
    </source>
</evidence>